<dbReference type="GO" id="GO:0003723">
    <property type="term" value="F:RNA binding"/>
    <property type="evidence" value="ECO:0007669"/>
    <property type="project" value="TreeGrafter"/>
</dbReference>
<dbReference type="AlphaFoldDB" id="A0A1X2GFJ7"/>
<proteinExistence type="inferred from homology"/>
<dbReference type="InterPro" id="IPR051181">
    <property type="entry name" value="CAF1_poly(A)_ribonucleases"/>
</dbReference>
<feature type="region of interest" description="Disordered" evidence="2">
    <location>
        <begin position="384"/>
        <end position="414"/>
    </location>
</feature>
<comment type="caution">
    <text evidence="3">The sequence shown here is derived from an EMBL/GenBank/DDBJ whole genome shotgun (WGS) entry which is preliminary data.</text>
</comment>
<dbReference type="SUPFAM" id="SSF82708">
    <property type="entry name" value="R3H domain"/>
    <property type="match status" value="1"/>
</dbReference>
<sequence length="548" mass="63766">MEIYHGDFASKLPMIKEAIDACDFMAFDTELSGLHRPGNTQHLDSRDFRYNELKEAADRFIIVQFGLCTFKWDQPSGRYFAQPFNFYIYPRGMYIRSGPSRVFHIQAQAFEFLAKQAFDFNKWVYQGIPYLTPDEEDVFVENRRRLMSDNIPDIQVDEKERGFLAAAVETIQNWVDKGHKDQNYVNIEARNAYQRRLLYQEVRNKFPDLSTEGRRGFIRIMRLDAKEQEKRTNEMEKQFQSDRTEAVGFRQVIDWMTSSKKPLVGHNMLLDVAHVIGQFIQPLPDTKEEFKVLAHNMFPIMVDTKFLATCVPELSEVITGSTDLESLRFETTRHMFKNPRIDLGGYYMRYAADKAHEAGYDAFMTGSVFIKLMSYLYEKEHGPFVEEEKEKDEDQVSSSENSEDEEEDTQFDDDEEEEVYNYGSVHVPLLDEQQQQTALVARVSNKVSQARTIYRYFDFLHPEQDLINKPNTFFVQAKLQDIQAHLDVLTQPYGSYITEQTDTATIVAFQRVTVPVQEIVDALADGLHKALDLKVDVKSAQEYNFIGK</sequence>
<dbReference type="Gene3D" id="3.30.1370.50">
    <property type="entry name" value="R3H-like domain"/>
    <property type="match status" value="1"/>
</dbReference>
<evidence type="ECO:0000256" key="1">
    <source>
        <dbReference type="ARBA" id="ARBA00008372"/>
    </source>
</evidence>
<dbReference type="InterPro" id="IPR036397">
    <property type="entry name" value="RNaseH_sf"/>
</dbReference>
<dbReference type="OrthoDB" id="1432093at2759"/>
<dbReference type="InterPro" id="IPR012337">
    <property type="entry name" value="RNaseH-like_sf"/>
</dbReference>
<evidence type="ECO:0000313" key="4">
    <source>
        <dbReference type="Proteomes" id="UP000242146"/>
    </source>
</evidence>
<dbReference type="Pfam" id="PF04857">
    <property type="entry name" value="CAF1"/>
    <property type="match status" value="1"/>
</dbReference>
<dbReference type="STRING" id="101127.A0A1X2GFJ7"/>
<protein>
    <submittedName>
        <fullName evidence="3">CAF1-domain-containing protein</fullName>
    </submittedName>
</protein>
<feature type="compositionally biased region" description="Basic and acidic residues" evidence="2">
    <location>
        <begin position="384"/>
        <end position="394"/>
    </location>
</feature>
<dbReference type="GO" id="GO:0000175">
    <property type="term" value="F:3'-5'-RNA exonuclease activity"/>
    <property type="evidence" value="ECO:0007669"/>
    <property type="project" value="TreeGrafter"/>
</dbReference>
<organism evidence="3 4">
    <name type="scientific">Hesseltinella vesiculosa</name>
    <dbReference type="NCBI Taxonomy" id="101127"/>
    <lineage>
        <taxon>Eukaryota</taxon>
        <taxon>Fungi</taxon>
        <taxon>Fungi incertae sedis</taxon>
        <taxon>Mucoromycota</taxon>
        <taxon>Mucoromycotina</taxon>
        <taxon>Mucoromycetes</taxon>
        <taxon>Mucorales</taxon>
        <taxon>Cunninghamellaceae</taxon>
        <taxon>Hesseltinella</taxon>
    </lineage>
</organism>
<feature type="compositionally biased region" description="Acidic residues" evidence="2">
    <location>
        <begin position="395"/>
        <end position="414"/>
    </location>
</feature>
<dbReference type="PANTHER" id="PTHR15092:SF22">
    <property type="entry name" value="POLY(A)-SPECIFIC RIBONUCLEASE PNLDC1"/>
    <property type="match status" value="1"/>
</dbReference>
<dbReference type="PANTHER" id="PTHR15092">
    <property type="entry name" value="POLY A -SPECIFIC RIBONUCLEASE/TARGET OF EGR1, MEMBER 1"/>
    <property type="match status" value="1"/>
</dbReference>
<name>A0A1X2GFJ7_9FUNG</name>
<evidence type="ECO:0000313" key="3">
    <source>
        <dbReference type="EMBL" id="ORX52687.1"/>
    </source>
</evidence>
<gene>
    <name evidence="3" type="ORF">DM01DRAFT_1383868</name>
</gene>
<dbReference type="Gene3D" id="3.30.420.10">
    <property type="entry name" value="Ribonuclease H-like superfamily/Ribonuclease H"/>
    <property type="match status" value="1"/>
</dbReference>
<comment type="similarity">
    <text evidence="1">Belongs to the CAF1 family.</text>
</comment>
<evidence type="ECO:0000256" key="2">
    <source>
        <dbReference type="SAM" id="MobiDB-lite"/>
    </source>
</evidence>
<keyword evidence="4" id="KW-1185">Reference proteome</keyword>
<dbReference type="SUPFAM" id="SSF53098">
    <property type="entry name" value="Ribonuclease H-like"/>
    <property type="match status" value="1"/>
</dbReference>
<reference evidence="3 4" key="1">
    <citation type="submission" date="2016-07" db="EMBL/GenBank/DDBJ databases">
        <title>Pervasive Adenine N6-methylation of Active Genes in Fungi.</title>
        <authorList>
            <consortium name="DOE Joint Genome Institute"/>
            <person name="Mondo S.J."/>
            <person name="Dannebaum R.O."/>
            <person name="Kuo R.C."/>
            <person name="Labutti K."/>
            <person name="Haridas S."/>
            <person name="Kuo A."/>
            <person name="Salamov A."/>
            <person name="Ahrendt S.R."/>
            <person name="Lipzen A."/>
            <person name="Sullivan W."/>
            <person name="Andreopoulos W.B."/>
            <person name="Clum A."/>
            <person name="Lindquist E."/>
            <person name="Daum C."/>
            <person name="Ramamoorthy G.K."/>
            <person name="Gryganskyi A."/>
            <person name="Culley D."/>
            <person name="Magnuson J.K."/>
            <person name="James T.Y."/>
            <person name="O'Malley M.A."/>
            <person name="Stajich J.E."/>
            <person name="Spatafora J.W."/>
            <person name="Visel A."/>
            <person name="Grigoriev I.V."/>
        </authorList>
    </citation>
    <scope>NUCLEOTIDE SEQUENCE [LARGE SCALE GENOMIC DNA]</scope>
    <source>
        <strain evidence="3 4">NRRL 3301</strain>
    </source>
</reference>
<dbReference type="Proteomes" id="UP000242146">
    <property type="component" value="Unassembled WGS sequence"/>
</dbReference>
<accession>A0A1X2GFJ7</accession>
<dbReference type="EMBL" id="MCGT01000017">
    <property type="protein sequence ID" value="ORX52687.1"/>
    <property type="molecule type" value="Genomic_DNA"/>
</dbReference>
<dbReference type="InterPro" id="IPR036867">
    <property type="entry name" value="R3H_dom_sf"/>
</dbReference>
<dbReference type="InterPro" id="IPR006941">
    <property type="entry name" value="RNase_CAF1"/>
</dbReference>